<dbReference type="EMBL" id="KQ241638">
    <property type="protein sequence ID" value="KNC86742.1"/>
    <property type="molecule type" value="Genomic_DNA"/>
</dbReference>
<evidence type="ECO:0000313" key="2">
    <source>
        <dbReference type="EMBL" id="KNC86742.1"/>
    </source>
</evidence>
<dbReference type="Proteomes" id="UP000054560">
    <property type="component" value="Unassembled WGS sequence"/>
</dbReference>
<organism evidence="2 3">
    <name type="scientific">Sphaeroforma arctica JP610</name>
    <dbReference type="NCBI Taxonomy" id="667725"/>
    <lineage>
        <taxon>Eukaryota</taxon>
        <taxon>Ichthyosporea</taxon>
        <taxon>Ichthyophonida</taxon>
        <taxon>Sphaeroforma</taxon>
    </lineage>
</organism>
<gene>
    <name evidence="2" type="ORF">SARC_01121</name>
</gene>
<dbReference type="RefSeq" id="XP_014160644.1">
    <property type="nucleotide sequence ID" value="XM_014305169.1"/>
</dbReference>
<feature type="region of interest" description="Disordered" evidence="1">
    <location>
        <begin position="1"/>
        <end position="60"/>
    </location>
</feature>
<protein>
    <submittedName>
        <fullName evidence="2">Uncharacterized protein</fullName>
    </submittedName>
</protein>
<sequence length="99" mass="10598">MTGAGQTHVGQIRRKRNTLSRTFSTASGAKHTLEQQDVRQRRFRTPRGSDGALDSCDGSIASLPARSSALENDSRYMARLAASTSTGVGRTRSADSPSD</sequence>
<feature type="non-terminal residue" evidence="2">
    <location>
        <position position="99"/>
    </location>
</feature>
<accession>A0A0L0GCK3</accession>
<name>A0A0L0GCK3_9EUKA</name>
<dbReference type="GeneID" id="25901625"/>
<proteinExistence type="predicted"/>
<reference evidence="2 3" key="1">
    <citation type="submission" date="2011-02" db="EMBL/GenBank/DDBJ databases">
        <title>The Genome Sequence of Sphaeroforma arctica JP610.</title>
        <authorList>
            <consortium name="The Broad Institute Genome Sequencing Platform"/>
            <person name="Russ C."/>
            <person name="Cuomo C."/>
            <person name="Young S.K."/>
            <person name="Zeng Q."/>
            <person name="Gargeya S."/>
            <person name="Alvarado L."/>
            <person name="Berlin A."/>
            <person name="Chapman S.B."/>
            <person name="Chen Z."/>
            <person name="Freedman E."/>
            <person name="Gellesch M."/>
            <person name="Goldberg J."/>
            <person name="Griggs A."/>
            <person name="Gujja S."/>
            <person name="Heilman E."/>
            <person name="Heiman D."/>
            <person name="Howarth C."/>
            <person name="Mehta T."/>
            <person name="Neiman D."/>
            <person name="Pearson M."/>
            <person name="Roberts A."/>
            <person name="Saif S."/>
            <person name="Shea T."/>
            <person name="Shenoy N."/>
            <person name="Sisk P."/>
            <person name="Stolte C."/>
            <person name="Sykes S."/>
            <person name="White J."/>
            <person name="Yandava C."/>
            <person name="Burger G."/>
            <person name="Gray M.W."/>
            <person name="Holland P.W.H."/>
            <person name="King N."/>
            <person name="Lang F.B.F."/>
            <person name="Roger A.J."/>
            <person name="Ruiz-Trillo I."/>
            <person name="Haas B."/>
            <person name="Nusbaum C."/>
            <person name="Birren B."/>
        </authorList>
    </citation>
    <scope>NUCLEOTIDE SEQUENCE [LARGE SCALE GENOMIC DNA]</scope>
    <source>
        <strain evidence="2 3">JP610</strain>
    </source>
</reference>
<keyword evidence="3" id="KW-1185">Reference proteome</keyword>
<evidence type="ECO:0000256" key="1">
    <source>
        <dbReference type="SAM" id="MobiDB-lite"/>
    </source>
</evidence>
<evidence type="ECO:0000313" key="3">
    <source>
        <dbReference type="Proteomes" id="UP000054560"/>
    </source>
</evidence>
<feature type="compositionally biased region" description="Basic and acidic residues" evidence="1">
    <location>
        <begin position="31"/>
        <end position="40"/>
    </location>
</feature>
<dbReference type="AlphaFoldDB" id="A0A0L0GCK3"/>